<evidence type="ECO:0000313" key="4">
    <source>
        <dbReference type="Proteomes" id="UP000310576"/>
    </source>
</evidence>
<sequence length="81" mass="9564">MATVIFTPAALGIFESQEFYKKREIAQEKLFAYIYFRQKGDDEQAITAFGEFMRCGNEAAEEHQKLLEKHSEWANWRANRK</sequence>
<evidence type="ECO:0000313" key="1">
    <source>
        <dbReference type="EMBL" id="THA08170.1"/>
    </source>
</evidence>
<comment type="caution">
    <text evidence="1">The sequence shown here is derived from an EMBL/GenBank/DDBJ whole genome shotgun (WGS) entry which is preliminary data.</text>
</comment>
<reference evidence="3 4" key="1">
    <citation type="journal article" date="2019" name="Vet. Microbiol.">
        <title>Development of multi locus sequence typing (MLST) of Rodentibacter pneumotropicus.</title>
        <authorList>
            <person name="Adhikary S."/>
            <person name="Bisgaard M."/>
            <person name="Boot R."/>
            <person name="Benga L."/>
            <person name="Nicklas W."/>
            <person name="Christensen H."/>
        </authorList>
    </citation>
    <scope>NUCLEOTIDE SEQUENCE [LARGE SCALE GENOMIC DNA]</scope>
    <source>
        <strain evidence="2 4">1596_07</strain>
        <strain evidence="1 3">Ac84</strain>
    </source>
</reference>
<proteinExistence type="predicted"/>
<dbReference type="RefSeq" id="WP_135968524.1">
    <property type="nucleotide sequence ID" value="NZ_CAJUGY010000012.1"/>
</dbReference>
<evidence type="ECO:0000313" key="3">
    <source>
        <dbReference type="Proteomes" id="UP000306758"/>
    </source>
</evidence>
<organism evidence="1 3">
    <name type="scientific">Rodentibacter pneumotropicus</name>
    <dbReference type="NCBI Taxonomy" id="758"/>
    <lineage>
        <taxon>Bacteria</taxon>
        <taxon>Pseudomonadati</taxon>
        <taxon>Pseudomonadota</taxon>
        <taxon>Gammaproteobacteria</taxon>
        <taxon>Pasteurellales</taxon>
        <taxon>Pasteurellaceae</taxon>
        <taxon>Rodentibacter</taxon>
    </lineage>
</organism>
<protein>
    <submittedName>
        <fullName evidence="1">Uncharacterized protein</fullName>
    </submittedName>
</protein>
<dbReference type="AlphaFoldDB" id="A0A4S2PW53"/>
<dbReference type="Proteomes" id="UP000310576">
    <property type="component" value="Unassembled WGS sequence"/>
</dbReference>
<dbReference type="EMBL" id="QXNI01000049">
    <property type="protein sequence ID" value="THA08170.1"/>
    <property type="molecule type" value="Genomic_DNA"/>
</dbReference>
<evidence type="ECO:0000313" key="2">
    <source>
        <dbReference type="EMBL" id="THA17265.1"/>
    </source>
</evidence>
<dbReference type="Proteomes" id="UP000306758">
    <property type="component" value="Unassembled WGS sequence"/>
</dbReference>
<name>A0A4S2PW53_9PAST</name>
<accession>A0A4S2PW53</accession>
<gene>
    <name evidence="2" type="ORF">D3M76_01955</name>
    <name evidence="1" type="ORF">D3M78_08125</name>
</gene>
<dbReference type="EMBL" id="QXNG01000016">
    <property type="protein sequence ID" value="THA17265.1"/>
    <property type="molecule type" value="Genomic_DNA"/>
</dbReference>